<dbReference type="PANTHER" id="PTHR33116">
    <property type="entry name" value="REVERSE TRANSCRIPTASE ZINC-BINDING DOMAIN-CONTAINING PROTEIN-RELATED-RELATED"/>
    <property type="match status" value="1"/>
</dbReference>
<keyword evidence="2" id="KW-0808">Transferase</keyword>
<dbReference type="SUPFAM" id="SSF56219">
    <property type="entry name" value="DNase I-like"/>
    <property type="match status" value="1"/>
</dbReference>
<sequence>MSNGEVRRGADNSSRLNGGNMGSVRYLGELWVLLEFSSSKTKEAFRDNVGVGSWFSELRKASLDIHPDGRIVWVEVEGIPLKLWTVDTFRRIAKKVCFHEGAAVSNILLKLKYYYTGEDGSMKDVNKVNNEGNDGVNSDIDEVPETVFDNSSGLKGDKSDDPFGLYSLLNKNAKVTKDKIHSPIYPPGFTPDNEANTKCNMGDNFVNGNVDEEIRVDEGVSDNMKSKGDKVESMNTGRVKKFEAPRSGGSFLNLMEEVVKVEGFTKFVSETWNIAPVDTSNGMRNMIGVWIKSGIDLLIIAVYAPHDSRDKQMLWDYLVHVINQWHGEAIIMGDFNEVRYKSDRFGSNFNVQGAGAFNSFIVNAGLEEVPLGGSAFTWCHKSASKMSKLDRFFVSKNLFNTCPHISAITLDRYLSDHRPILLRETDFDFGPVPFRFFHHWLELEGFTKFVSETWNIAPVDTSNGMRNMIDHPSDIKKEFLLHFQNRFDKPAERRAIIEMCYPRSLSSEQRDEIEREVTKEELKTAVWDCGTDKSPGPDGYTFGFYRKFWSIIENDVYAAVKHFFNHGDIPAGCNASFIALIPKIPDANLVKDFRPISLIGSTYKIIAKILANRLVVVLGDIVNEVQSAFIAGRQILDGPFILNEVLHWCNKKKKKSLIFKVDFEKAYDSVRWDFLDDPYRIVSSLKGFKQGDSVNTPFLVVSLIMESLHLSFQRVIDAGLFKGINLNHSLCLSHMFYADDAVFVGQWSDGNINTLIHVLDCFYHASGLRINMSKSKIMGVHVENAYVNQAASKLGCLVLNSPFSFLGTKVGEAMSRIQAWKEVVEKVKSRLSKWKMKTLSIGGRLTLLKSVLGSIPIFHMSIFRVPSRVLHVLESIRGHFFNGHEMGSNKATWVKWNYVLTDKKHGGLGVSSLYALNRGLMIKWVWRFFTQKESLWAKVITAIHGDYDKVESRCHAVGRSCWLSIVNEVRILKNKGMNIFDFMNLKLGNGDTSRFWTDRWYAGGIIKDLCPRLFALDNCKENSLDSLAEVVRSINLVSSADRWIWNLESSGEFSVAFARKKIDEIRFPIVKDATRWVKCVPIKVNILAWKIRNDALPIRFNISQRGIDIQSISCPICENDVESSEHLFFKCYLIREIGCKIAS</sequence>
<keyword evidence="2" id="KW-0548">Nucleotidyltransferase</keyword>
<evidence type="ECO:0000313" key="2">
    <source>
        <dbReference type="EMBL" id="GJT68177.1"/>
    </source>
</evidence>
<dbReference type="InterPro" id="IPR043502">
    <property type="entry name" value="DNA/RNA_pol_sf"/>
</dbReference>
<evidence type="ECO:0000259" key="1">
    <source>
        <dbReference type="PROSITE" id="PS50878"/>
    </source>
</evidence>
<keyword evidence="3" id="KW-1185">Reference proteome</keyword>
<gene>
    <name evidence="2" type="ORF">Tco_1019657</name>
</gene>
<dbReference type="CDD" id="cd01650">
    <property type="entry name" value="RT_nLTR_like"/>
    <property type="match status" value="1"/>
</dbReference>
<evidence type="ECO:0000313" key="3">
    <source>
        <dbReference type="Proteomes" id="UP001151760"/>
    </source>
</evidence>
<dbReference type="Proteomes" id="UP001151760">
    <property type="component" value="Unassembled WGS sequence"/>
</dbReference>
<dbReference type="EMBL" id="BQNB010017875">
    <property type="protein sequence ID" value="GJT68177.1"/>
    <property type="molecule type" value="Genomic_DNA"/>
</dbReference>
<name>A0ABQ5FXW4_9ASTR</name>
<accession>A0ABQ5FXW4</accession>
<comment type="caution">
    <text evidence="2">The sequence shown here is derived from an EMBL/GenBank/DDBJ whole genome shotgun (WGS) entry which is preliminary data.</text>
</comment>
<dbReference type="Gene3D" id="3.60.10.10">
    <property type="entry name" value="Endonuclease/exonuclease/phosphatase"/>
    <property type="match status" value="1"/>
</dbReference>
<dbReference type="InterPro" id="IPR000477">
    <property type="entry name" value="RT_dom"/>
</dbReference>
<dbReference type="PROSITE" id="PS50878">
    <property type="entry name" value="RT_POL"/>
    <property type="match status" value="1"/>
</dbReference>
<feature type="domain" description="Reverse transcriptase" evidence="1">
    <location>
        <begin position="562"/>
        <end position="810"/>
    </location>
</feature>
<dbReference type="InterPro" id="IPR026960">
    <property type="entry name" value="RVT-Znf"/>
</dbReference>
<reference evidence="2" key="2">
    <citation type="submission" date="2022-01" db="EMBL/GenBank/DDBJ databases">
        <authorList>
            <person name="Yamashiro T."/>
            <person name="Shiraishi A."/>
            <person name="Satake H."/>
            <person name="Nakayama K."/>
        </authorList>
    </citation>
    <scope>NUCLEOTIDE SEQUENCE</scope>
</reference>
<dbReference type="InterPro" id="IPR036691">
    <property type="entry name" value="Endo/exonu/phosph_ase_sf"/>
</dbReference>
<dbReference type="PANTHER" id="PTHR33116:SF79">
    <property type="entry name" value="REVERSE TRANSCRIPTASE DOMAIN, ZINC FINGER, CCHC-TYPE-RELATED"/>
    <property type="match status" value="1"/>
</dbReference>
<dbReference type="Pfam" id="PF14529">
    <property type="entry name" value="Exo_endo_phos_2"/>
    <property type="match status" value="1"/>
</dbReference>
<proteinExistence type="predicted"/>
<dbReference type="Pfam" id="PF00078">
    <property type="entry name" value="RVT_1"/>
    <property type="match status" value="1"/>
</dbReference>
<dbReference type="SUPFAM" id="SSF56672">
    <property type="entry name" value="DNA/RNA polymerases"/>
    <property type="match status" value="1"/>
</dbReference>
<dbReference type="InterPro" id="IPR005135">
    <property type="entry name" value="Endo/exonuclease/phosphatase"/>
</dbReference>
<organism evidence="2 3">
    <name type="scientific">Tanacetum coccineum</name>
    <dbReference type="NCBI Taxonomy" id="301880"/>
    <lineage>
        <taxon>Eukaryota</taxon>
        <taxon>Viridiplantae</taxon>
        <taxon>Streptophyta</taxon>
        <taxon>Embryophyta</taxon>
        <taxon>Tracheophyta</taxon>
        <taxon>Spermatophyta</taxon>
        <taxon>Magnoliopsida</taxon>
        <taxon>eudicotyledons</taxon>
        <taxon>Gunneridae</taxon>
        <taxon>Pentapetalae</taxon>
        <taxon>asterids</taxon>
        <taxon>campanulids</taxon>
        <taxon>Asterales</taxon>
        <taxon>Asteraceae</taxon>
        <taxon>Asteroideae</taxon>
        <taxon>Anthemideae</taxon>
        <taxon>Anthemidinae</taxon>
        <taxon>Tanacetum</taxon>
    </lineage>
</organism>
<reference evidence="2" key="1">
    <citation type="journal article" date="2022" name="Int. J. Mol. Sci.">
        <title>Draft Genome of Tanacetum Coccineum: Genomic Comparison of Closely Related Tanacetum-Family Plants.</title>
        <authorList>
            <person name="Yamashiro T."/>
            <person name="Shiraishi A."/>
            <person name="Nakayama K."/>
            <person name="Satake H."/>
        </authorList>
    </citation>
    <scope>NUCLEOTIDE SEQUENCE</scope>
</reference>
<keyword evidence="2" id="KW-0695">RNA-directed DNA polymerase</keyword>
<dbReference type="GO" id="GO:0003964">
    <property type="term" value="F:RNA-directed DNA polymerase activity"/>
    <property type="evidence" value="ECO:0007669"/>
    <property type="project" value="UniProtKB-KW"/>
</dbReference>
<protein>
    <submittedName>
        <fullName evidence="2">RNA-directed DNA polymerase, eukaryota, reverse transcriptase zinc-binding domain protein</fullName>
    </submittedName>
</protein>
<dbReference type="Pfam" id="PF13966">
    <property type="entry name" value="zf-RVT"/>
    <property type="match status" value="1"/>
</dbReference>